<dbReference type="Gene3D" id="2.60.40.10">
    <property type="entry name" value="Immunoglobulins"/>
    <property type="match status" value="2"/>
</dbReference>
<sequence>MMWAKWAIGLLFVSGAIGWSDVTSAEGTKEQIDRVIVQVKGNNVTNTSQEMLVKKTSNSSAIYTVDVPTEKTLSEYISELKSQPEVVRVEPDYLLQHAYTPNDSDLFLQSHHKNIETKEAWNRTKGSTNVIVAVIDDGIDLYHEDLENNIIHPFDMVEGWDETIPVGEHGTHVAGIIAGQIDNYTGGAGVAPKTKIMPINVFEGDGAYSSDVIKAIYYAVDNGADIINMSLGSYYYSWLNQEAIKYAHDAGVVIVAAAGNDATDDPWYPAAYEHVVSVASTTSWDSPSYFSNYGSTIDISAPGSSIYSTLPYDSYGVMSGTSMASPVVAGVAALIKANAPSLTGDQIVKRLIDTADDLGARGKDDDYGYGRVNASAAVNTSMYGPVVVDAFTDQATQVTGQLPYDVPGGTIYVYNASKQVIGQLKQSQKGKFTIPVPKQTGGSTLYVAVEDTQKNRSSVTTFKVIDKTAPVAPKVSAFSDAMTVLTGTAESKSTVIVMNGSKKVGQATSVSGKFSVKLAKQKAGSTLTVYVIDAAKNKSKSVLVKVTDKTAPPTPTSSSVNTKSTSLTGKTEAKALVYLYKGKTKVASTKADSKGLFKFTFKTQTSGTKFSLYAVDAAKNKSKLKTITVTVFKTSNATYLKQHYAAAKKGTMYKAEAKLYDRMKITGKNASYGYYQTGCCVFGKVKGPFIYGTIGYDDKYPNHIGDIMTMPSFDNRKVKLTEVTSALGAPKVHRKFPKNETHTSAYFVSNKLIMSYENAGTVEYKPTKKTTFWADYDSNGYVRAFGLRYF</sequence>
<dbReference type="Proteomes" id="UP001060325">
    <property type="component" value="Chromosome"/>
</dbReference>
<dbReference type="PROSITE" id="PS00138">
    <property type="entry name" value="SUBTILASE_SER"/>
    <property type="match status" value="1"/>
</dbReference>
<comment type="subcellular location">
    <subcellularLocation>
        <location evidence="1">Secreted</location>
    </subcellularLocation>
</comment>
<dbReference type="InterPro" id="IPR041498">
    <property type="entry name" value="Big_6"/>
</dbReference>
<dbReference type="EMBL" id="CP101462">
    <property type="protein sequence ID" value="UTT43541.1"/>
    <property type="molecule type" value="Genomic_DNA"/>
</dbReference>
<evidence type="ECO:0000313" key="13">
    <source>
        <dbReference type="Proteomes" id="UP001060325"/>
    </source>
</evidence>
<accession>A0ABY5FPN8</accession>
<dbReference type="InterPro" id="IPR022398">
    <property type="entry name" value="Peptidase_S8_His-AS"/>
</dbReference>
<evidence type="ECO:0000256" key="8">
    <source>
        <dbReference type="RuleBase" id="RU003355"/>
    </source>
</evidence>
<dbReference type="InterPro" id="IPR015500">
    <property type="entry name" value="Peptidase_S8_subtilisin-rel"/>
</dbReference>
<dbReference type="InterPro" id="IPR034084">
    <property type="entry name" value="Thermitase-like_dom"/>
</dbReference>
<evidence type="ECO:0000256" key="6">
    <source>
        <dbReference type="ARBA" id="ARBA00022825"/>
    </source>
</evidence>
<reference evidence="12" key="1">
    <citation type="submission" date="2022-07" db="EMBL/GenBank/DDBJ databases">
        <title>Complete genome of CX2.</title>
        <authorList>
            <person name="Cao G."/>
        </authorList>
    </citation>
    <scope>NUCLEOTIDE SEQUENCE</scope>
    <source>
        <strain evidence="12">CX2</strain>
    </source>
</reference>
<keyword evidence="6 7" id="KW-0720">Serine protease</keyword>
<keyword evidence="4 7" id="KW-0645">Protease</keyword>
<feature type="domain" description="Bacterial Ig" evidence="11">
    <location>
        <begin position="469"/>
        <end position="548"/>
    </location>
</feature>
<dbReference type="Pfam" id="PF00082">
    <property type="entry name" value="Peptidase_S8"/>
    <property type="match status" value="1"/>
</dbReference>
<evidence type="ECO:0000256" key="5">
    <source>
        <dbReference type="ARBA" id="ARBA00022801"/>
    </source>
</evidence>
<feature type="active site" description="Charge relay system" evidence="7">
    <location>
        <position position="169"/>
    </location>
</feature>
<evidence type="ECO:0000313" key="12">
    <source>
        <dbReference type="EMBL" id="UTT43541.1"/>
    </source>
</evidence>
<dbReference type="PROSITE" id="PS00136">
    <property type="entry name" value="SUBTILASE_ASP"/>
    <property type="match status" value="1"/>
</dbReference>
<dbReference type="InterPro" id="IPR050131">
    <property type="entry name" value="Peptidase_S8_subtilisin-like"/>
</dbReference>
<dbReference type="PROSITE" id="PS51892">
    <property type="entry name" value="SUBTILASE"/>
    <property type="match status" value="1"/>
</dbReference>
<dbReference type="InterPro" id="IPR023827">
    <property type="entry name" value="Peptidase_S8_Asp-AS"/>
</dbReference>
<keyword evidence="5 7" id="KW-0378">Hydrolase</keyword>
<dbReference type="PANTHER" id="PTHR43806:SF11">
    <property type="entry name" value="CEREVISIN-RELATED"/>
    <property type="match status" value="1"/>
</dbReference>
<evidence type="ECO:0000256" key="2">
    <source>
        <dbReference type="ARBA" id="ARBA00011073"/>
    </source>
</evidence>
<dbReference type="PANTHER" id="PTHR43806">
    <property type="entry name" value="PEPTIDASE S8"/>
    <property type="match status" value="1"/>
</dbReference>
<feature type="signal peptide" evidence="9">
    <location>
        <begin position="1"/>
        <end position="25"/>
    </location>
</feature>
<dbReference type="InterPro" id="IPR013783">
    <property type="entry name" value="Ig-like_fold"/>
</dbReference>
<protein>
    <submittedName>
        <fullName evidence="12">Peptidase S8</fullName>
    </submittedName>
</protein>
<feature type="active site" description="Charge relay system" evidence="7">
    <location>
        <position position="136"/>
    </location>
</feature>
<dbReference type="RefSeq" id="WP_255177918.1">
    <property type="nucleotide sequence ID" value="NZ_CP101462.1"/>
</dbReference>
<name>A0ABY5FPN8_9BACL</name>
<evidence type="ECO:0000256" key="4">
    <source>
        <dbReference type="ARBA" id="ARBA00022670"/>
    </source>
</evidence>
<dbReference type="PROSITE" id="PS00137">
    <property type="entry name" value="SUBTILASE_HIS"/>
    <property type="match status" value="1"/>
</dbReference>
<dbReference type="CDD" id="cd07484">
    <property type="entry name" value="Peptidases_S8_Thermitase_like"/>
    <property type="match status" value="1"/>
</dbReference>
<evidence type="ECO:0000256" key="9">
    <source>
        <dbReference type="SAM" id="SignalP"/>
    </source>
</evidence>
<feature type="active site" description="Charge relay system" evidence="7">
    <location>
        <position position="322"/>
    </location>
</feature>
<evidence type="ECO:0000256" key="1">
    <source>
        <dbReference type="ARBA" id="ARBA00004613"/>
    </source>
</evidence>
<dbReference type="InterPro" id="IPR036852">
    <property type="entry name" value="Peptidase_S8/S53_dom_sf"/>
</dbReference>
<dbReference type="InterPro" id="IPR000209">
    <property type="entry name" value="Peptidase_S8/S53_dom"/>
</dbReference>
<feature type="domain" description="Bacterial Ig" evidence="11">
    <location>
        <begin position="389"/>
        <end position="466"/>
    </location>
</feature>
<dbReference type="Pfam" id="PF17936">
    <property type="entry name" value="Big_6"/>
    <property type="match status" value="3"/>
</dbReference>
<comment type="similarity">
    <text evidence="2 7 8">Belongs to the peptidase S8 family.</text>
</comment>
<keyword evidence="9" id="KW-0732">Signal</keyword>
<evidence type="ECO:0000256" key="3">
    <source>
        <dbReference type="ARBA" id="ARBA00022525"/>
    </source>
</evidence>
<proteinExistence type="inferred from homology"/>
<evidence type="ECO:0000259" key="10">
    <source>
        <dbReference type="Pfam" id="PF00082"/>
    </source>
</evidence>
<evidence type="ECO:0000259" key="11">
    <source>
        <dbReference type="Pfam" id="PF17936"/>
    </source>
</evidence>
<organism evidence="12 13">
    <name type="scientific">Exiguobacterium aurantiacum</name>
    <dbReference type="NCBI Taxonomy" id="33987"/>
    <lineage>
        <taxon>Bacteria</taxon>
        <taxon>Bacillati</taxon>
        <taxon>Bacillota</taxon>
        <taxon>Bacilli</taxon>
        <taxon>Bacillales</taxon>
        <taxon>Bacillales Family XII. Incertae Sedis</taxon>
        <taxon>Exiguobacterium</taxon>
    </lineage>
</organism>
<feature type="chain" id="PRO_5046525686" evidence="9">
    <location>
        <begin position="26"/>
        <end position="790"/>
    </location>
</feature>
<feature type="domain" description="Bacterial Ig" evidence="11">
    <location>
        <begin position="551"/>
        <end position="629"/>
    </location>
</feature>
<evidence type="ECO:0000256" key="7">
    <source>
        <dbReference type="PROSITE-ProRule" id="PRU01240"/>
    </source>
</evidence>
<dbReference type="SUPFAM" id="SSF52743">
    <property type="entry name" value="Subtilisin-like"/>
    <property type="match status" value="1"/>
</dbReference>
<gene>
    <name evidence="12" type="ORF">NMQ00_03300</name>
</gene>
<keyword evidence="3" id="KW-0964">Secreted</keyword>
<feature type="domain" description="Peptidase S8/S53" evidence="10">
    <location>
        <begin position="128"/>
        <end position="370"/>
    </location>
</feature>
<dbReference type="InterPro" id="IPR023828">
    <property type="entry name" value="Peptidase_S8_Ser-AS"/>
</dbReference>
<keyword evidence="13" id="KW-1185">Reference proteome</keyword>
<dbReference type="Gene3D" id="3.40.50.200">
    <property type="entry name" value="Peptidase S8/S53 domain"/>
    <property type="match status" value="1"/>
</dbReference>
<dbReference type="PRINTS" id="PR00723">
    <property type="entry name" value="SUBTILISIN"/>
</dbReference>